<reference evidence="1 2" key="1">
    <citation type="submission" date="2019-02" db="EMBL/GenBank/DDBJ databases">
        <title>Sequencing the genomes of 1000 actinobacteria strains.</title>
        <authorList>
            <person name="Klenk H.-P."/>
        </authorList>
    </citation>
    <scope>NUCLEOTIDE SEQUENCE [LARGE SCALE GENOMIC DNA]</scope>
    <source>
        <strain evidence="1 2">DSM 45162</strain>
    </source>
</reference>
<protein>
    <submittedName>
        <fullName evidence="1">Uncharacterized protein</fullName>
    </submittedName>
</protein>
<evidence type="ECO:0000313" key="2">
    <source>
        <dbReference type="Proteomes" id="UP000292564"/>
    </source>
</evidence>
<dbReference type="EMBL" id="SHKY01000001">
    <property type="protein sequence ID" value="RZU51553.1"/>
    <property type="molecule type" value="Genomic_DNA"/>
</dbReference>
<comment type="caution">
    <text evidence="1">The sequence shown here is derived from an EMBL/GenBank/DDBJ whole genome shotgun (WGS) entry which is preliminary data.</text>
</comment>
<dbReference type="OrthoDB" id="3699922at2"/>
<accession>A0A4Q7ZMB7</accession>
<dbReference type="Proteomes" id="UP000292564">
    <property type="component" value="Unassembled WGS sequence"/>
</dbReference>
<name>A0A4Q7ZMB7_9ACTN</name>
<dbReference type="RefSeq" id="WP_130510304.1">
    <property type="nucleotide sequence ID" value="NZ_SHKY01000001.1"/>
</dbReference>
<proteinExistence type="predicted"/>
<sequence length="69" mass="7871">MTTRTDGDVVPEVHELSAEQGRILFDKTARKLLSISGDEFLARWDRGDYEDEQENMAVTKVAMLIPFAR</sequence>
<dbReference type="AlphaFoldDB" id="A0A4Q7ZMB7"/>
<gene>
    <name evidence="1" type="ORF">EV385_3383</name>
</gene>
<organism evidence="1 2">
    <name type="scientific">Krasilnikovia cinnamomea</name>
    <dbReference type="NCBI Taxonomy" id="349313"/>
    <lineage>
        <taxon>Bacteria</taxon>
        <taxon>Bacillati</taxon>
        <taxon>Actinomycetota</taxon>
        <taxon>Actinomycetes</taxon>
        <taxon>Micromonosporales</taxon>
        <taxon>Micromonosporaceae</taxon>
        <taxon>Krasilnikovia</taxon>
    </lineage>
</organism>
<evidence type="ECO:0000313" key="1">
    <source>
        <dbReference type="EMBL" id="RZU51553.1"/>
    </source>
</evidence>
<keyword evidence="2" id="KW-1185">Reference proteome</keyword>